<name>A0AAW0MPB3_9GOBI</name>
<feature type="region of interest" description="Disordered" evidence="1">
    <location>
        <begin position="1"/>
        <end position="58"/>
    </location>
</feature>
<evidence type="ECO:0000313" key="3">
    <source>
        <dbReference type="Proteomes" id="UP001460270"/>
    </source>
</evidence>
<proteinExistence type="predicted"/>
<sequence length="131" mass="13990">MSSTETETTQIWGAENKVRPLHGPLFPHQRDDGRITSQPPPSGPPPAAGTGTCGLLPSSEGLPPLDSFYNDTTVFYCNNKTWASLAELSSTLKTWASLQTSSTLKNFINSEGKTVNIILQGVSFSGLHSAP</sequence>
<accession>A0AAW0MPB3</accession>
<feature type="compositionally biased region" description="Pro residues" evidence="1">
    <location>
        <begin position="38"/>
        <end position="47"/>
    </location>
</feature>
<evidence type="ECO:0000256" key="1">
    <source>
        <dbReference type="SAM" id="MobiDB-lite"/>
    </source>
</evidence>
<feature type="compositionally biased region" description="Low complexity" evidence="1">
    <location>
        <begin position="48"/>
        <end position="58"/>
    </location>
</feature>
<organism evidence="2 3">
    <name type="scientific">Mugilogobius chulae</name>
    <name type="common">yellowstripe goby</name>
    <dbReference type="NCBI Taxonomy" id="88201"/>
    <lineage>
        <taxon>Eukaryota</taxon>
        <taxon>Metazoa</taxon>
        <taxon>Chordata</taxon>
        <taxon>Craniata</taxon>
        <taxon>Vertebrata</taxon>
        <taxon>Euteleostomi</taxon>
        <taxon>Actinopterygii</taxon>
        <taxon>Neopterygii</taxon>
        <taxon>Teleostei</taxon>
        <taxon>Neoteleostei</taxon>
        <taxon>Acanthomorphata</taxon>
        <taxon>Gobiaria</taxon>
        <taxon>Gobiiformes</taxon>
        <taxon>Gobioidei</taxon>
        <taxon>Gobiidae</taxon>
        <taxon>Gobionellinae</taxon>
        <taxon>Mugilogobius</taxon>
    </lineage>
</organism>
<feature type="compositionally biased region" description="Polar residues" evidence="1">
    <location>
        <begin position="1"/>
        <end position="11"/>
    </location>
</feature>
<evidence type="ECO:0000313" key="2">
    <source>
        <dbReference type="EMBL" id="KAK7878957.1"/>
    </source>
</evidence>
<reference evidence="3" key="1">
    <citation type="submission" date="2024-04" db="EMBL/GenBank/DDBJ databases">
        <title>Salinicola lusitanus LLJ914,a marine bacterium isolated from the Okinawa Trough.</title>
        <authorList>
            <person name="Li J."/>
        </authorList>
    </citation>
    <scope>NUCLEOTIDE SEQUENCE [LARGE SCALE GENOMIC DNA]</scope>
</reference>
<gene>
    <name evidence="2" type="ORF">WMY93_034196</name>
</gene>
<keyword evidence="3" id="KW-1185">Reference proteome</keyword>
<dbReference type="Proteomes" id="UP001460270">
    <property type="component" value="Unassembled WGS sequence"/>
</dbReference>
<protein>
    <submittedName>
        <fullName evidence="2">Uncharacterized protein</fullName>
    </submittedName>
</protein>
<dbReference type="EMBL" id="JBBPFD010000415">
    <property type="protein sequence ID" value="KAK7878957.1"/>
    <property type="molecule type" value="Genomic_DNA"/>
</dbReference>
<dbReference type="AlphaFoldDB" id="A0AAW0MPB3"/>
<comment type="caution">
    <text evidence="2">The sequence shown here is derived from an EMBL/GenBank/DDBJ whole genome shotgun (WGS) entry which is preliminary data.</text>
</comment>